<feature type="domain" description="C2H2-type" evidence="2">
    <location>
        <begin position="43"/>
        <end position="67"/>
    </location>
</feature>
<dbReference type="EMBL" id="KN739666">
    <property type="protein sequence ID" value="KIH54131.1"/>
    <property type="molecule type" value="Genomic_DNA"/>
</dbReference>
<reference evidence="3 4" key="1">
    <citation type="submission" date="2013-12" db="EMBL/GenBank/DDBJ databases">
        <title>Draft genome of the parsitic nematode Ancylostoma duodenale.</title>
        <authorList>
            <person name="Mitreva M."/>
        </authorList>
    </citation>
    <scope>NUCLEOTIDE SEQUENCE [LARGE SCALE GENOMIC DNA]</scope>
    <source>
        <strain evidence="3 4">Zhejiang</strain>
    </source>
</reference>
<dbReference type="Pfam" id="PF24446">
    <property type="entry name" value="DUF7565"/>
    <property type="match status" value="1"/>
</dbReference>
<dbReference type="OrthoDB" id="5773536at2759"/>
<dbReference type="Gene3D" id="3.30.160.60">
    <property type="entry name" value="Classic Zinc Finger"/>
    <property type="match status" value="2"/>
</dbReference>
<sequence length="310" mass="33704">MNHSHISPAPYTCIECGGDSARYPTFEELEIHIASDHLNYCPYECERCRFAKFPTEFALISHCKSDHGLKEFFVRYRYTPEGERKTMELKLKMRASLRQRSEEHLGLGTSNGNAGLFHVDKYEDPDSFPSSVDPSGSSSDHATGGMQPSSGSSGSTSGVVPPATSPTVPVTPTSIVPHIQRSSADSTPQLHVSHGHLPSYGIGFSATGTSSALELSPMDFASDAMSSGMDFAALIGEGEELVRKPKDAVTCQICGLKVSNQRSSLVYHANTKHIKLNLYQCAVCQKTWQTIAKSDVLKHVKVIIGCSTFQ</sequence>
<dbReference type="InterPro" id="IPR013087">
    <property type="entry name" value="Znf_C2H2_type"/>
</dbReference>
<evidence type="ECO:0000313" key="3">
    <source>
        <dbReference type="EMBL" id="KIH54131.1"/>
    </source>
</evidence>
<feature type="region of interest" description="Disordered" evidence="1">
    <location>
        <begin position="125"/>
        <end position="173"/>
    </location>
</feature>
<evidence type="ECO:0000256" key="1">
    <source>
        <dbReference type="SAM" id="MobiDB-lite"/>
    </source>
</evidence>
<keyword evidence="4" id="KW-1185">Reference proteome</keyword>
<dbReference type="SMART" id="SM00355">
    <property type="entry name" value="ZnF_C2H2"/>
    <property type="match status" value="3"/>
</dbReference>
<feature type="domain" description="C2H2-type" evidence="2">
    <location>
        <begin position="11"/>
        <end position="37"/>
    </location>
</feature>
<proteinExistence type="predicted"/>
<dbReference type="AlphaFoldDB" id="A0A0C2GB47"/>
<gene>
    <name evidence="3" type="ORF">ANCDUO_15724</name>
</gene>
<accession>A0A0C2GB47</accession>
<dbReference type="Proteomes" id="UP000054047">
    <property type="component" value="Unassembled WGS sequence"/>
</dbReference>
<evidence type="ECO:0000259" key="2">
    <source>
        <dbReference type="SMART" id="SM00355"/>
    </source>
</evidence>
<protein>
    <submittedName>
        <fullName evidence="3">Zinc finger, C2H2 type</fullName>
    </submittedName>
</protein>
<feature type="compositionally biased region" description="Low complexity" evidence="1">
    <location>
        <begin position="127"/>
        <end position="173"/>
    </location>
</feature>
<dbReference type="InterPro" id="IPR055987">
    <property type="entry name" value="DUF7565"/>
</dbReference>
<name>A0A0C2GB47_9BILA</name>
<evidence type="ECO:0000313" key="4">
    <source>
        <dbReference type="Proteomes" id="UP000054047"/>
    </source>
</evidence>
<organism evidence="3 4">
    <name type="scientific">Ancylostoma duodenale</name>
    <dbReference type="NCBI Taxonomy" id="51022"/>
    <lineage>
        <taxon>Eukaryota</taxon>
        <taxon>Metazoa</taxon>
        <taxon>Ecdysozoa</taxon>
        <taxon>Nematoda</taxon>
        <taxon>Chromadorea</taxon>
        <taxon>Rhabditida</taxon>
        <taxon>Rhabditina</taxon>
        <taxon>Rhabditomorpha</taxon>
        <taxon>Strongyloidea</taxon>
        <taxon>Ancylostomatidae</taxon>
        <taxon>Ancylostomatinae</taxon>
        <taxon>Ancylostoma</taxon>
    </lineage>
</organism>
<feature type="domain" description="C2H2-type" evidence="2">
    <location>
        <begin position="249"/>
        <end position="273"/>
    </location>
</feature>